<dbReference type="PROSITE" id="PS51257">
    <property type="entry name" value="PROKAR_LIPOPROTEIN"/>
    <property type="match status" value="1"/>
</dbReference>
<evidence type="ECO:0000256" key="1">
    <source>
        <dbReference type="SAM" id="SignalP"/>
    </source>
</evidence>
<feature type="signal peptide" evidence="1">
    <location>
        <begin position="1"/>
        <end position="24"/>
    </location>
</feature>
<reference evidence="2 3" key="1">
    <citation type="submission" date="2019-09" db="EMBL/GenBank/DDBJ databases">
        <title>Complete genome sequence of Arachidicoccus sp. B3-10 isolated from apple orchard soil.</title>
        <authorList>
            <person name="Kim H.S."/>
            <person name="Han K.-I."/>
            <person name="Suh M.K."/>
            <person name="Lee K.C."/>
            <person name="Eom M.K."/>
            <person name="Kim J.-S."/>
            <person name="Kang S.W."/>
            <person name="Sin Y."/>
            <person name="Lee J.-S."/>
        </authorList>
    </citation>
    <scope>NUCLEOTIDE SEQUENCE [LARGE SCALE GENOMIC DNA]</scope>
    <source>
        <strain evidence="2 3">B3-10</strain>
    </source>
</reference>
<gene>
    <name evidence="2" type="ORF">E0W69_019210</name>
</gene>
<dbReference type="OrthoDB" id="2531082at2"/>
<dbReference type="AlphaFoldDB" id="A0A5P2GAG3"/>
<evidence type="ECO:0000313" key="3">
    <source>
        <dbReference type="Proteomes" id="UP000292424"/>
    </source>
</evidence>
<protein>
    <submittedName>
        <fullName evidence="2">Uncharacterized protein</fullName>
    </submittedName>
</protein>
<feature type="chain" id="PRO_5024394044" evidence="1">
    <location>
        <begin position="25"/>
        <end position="341"/>
    </location>
</feature>
<keyword evidence="1" id="KW-0732">Signal</keyword>
<name>A0A5P2GAG3_9BACT</name>
<dbReference type="Proteomes" id="UP000292424">
    <property type="component" value="Chromosome"/>
</dbReference>
<dbReference type="EMBL" id="CP044016">
    <property type="protein sequence ID" value="QES90690.1"/>
    <property type="molecule type" value="Genomic_DNA"/>
</dbReference>
<dbReference type="RefSeq" id="WP_131331675.1">
    <property type="nucleotide sequence ID" value="NZ_CP044016.1"/>
</dbReference>
<organism evidence="2 3">
    <name type="scientific">Rhizosphaericola mali</name>
    <dbReference type="NCBI Taxonomy" id="2545455"/>
    <lineage>
        <taxon>Bacteria</taxon>
        <taxon>Pseudomonadati</taxon>
        <taxon>Bacteroidota</taxon>
        <taxon>Chitinophagia</taxon>
        <taxon>Chitinophagales</taxon>
        <taxon>Chitinophagaceae</taxon>
        <taxon>Rhizosphaericola</taxon>
    </lineage>
</organism>
<evidence type="ECO:0000313" key="2">
    <source>
        <dbReference type="EMBL" id="QES90690.1"/>
    </source>
</evidence>
<keyword evidence="3" id="KW-1185">Reference proteome</keyword>
<dbReference type="KEGG" id="arac:E0W69_019210"/>
<sequence length="341" mass="37410">MEKKINSFLLVLFSSILLLFSCSKNPITTHLTNSDTTTSADSTTTTIDVKQLKYLCIYYGWPSLVNGSNGDLTKATQSFEQFDLIVLGDGIWKADNADNANTTTIIGNLNLVGKTVYGYVDLGVSTQNLSYENMKLAVDGWKSMGAKGIFWDDAGYDYSTTRARQDTMINYCHAKGLSVIMNAWTPADVLGGDNVLLDSTDTYLLESYLVSSNKYSSLTAWQSKASACAAYQSSLGVKMACLSSSDATITSTYNTTDMFTQAWIGAAIYNFDYFQLTDNNYSASNNIVYYFPNISDNYGSTWTSSTVADSANVNFYRSTETSTLHVRGDGSSWGYGQILQP</sequence>
<proteinExistence type="predicted"/>
<accession>A0A5P2GAG3</accession>